<dbReference type="InterPro" id="IPR032834">
    <property type="entry name" value="NatK-like_C"/>
</dbReference>
<accession>A0ABY1C4F4</accession>
<feature type="transmembrane region" description="Helical" evidence="1">
    <location>
        <begin position="81"/>
        <end position="108"/>
    </location>
</feature>
<keyword evidence="1" id="KW-0472">Membrane</keyword>
<keyword evidence="4" id="KW-1185">Reference proteome</keyword>
<proteinExistence type="predicted"/>
<dbReference type="RefSeq" id="WP_100041653.1">
    <property type="nucleotide sequence ID" value="NZ_LT630003.1"/>
</dbReference>
<dbReference type="PANTHER" id="PTHR40448:SF1">
    <property type="entry name" value="TWO-COMPONENT SENSOR HISTIDINE KINASE"/>
    <property type="match status" value="1"/>
</dbReference>
<protein>
    <submittedName>
        <fullName evidence="3">GHKL domain-containing protein</fullName>
    </submittedName>
</protein>
<organism evidence="3 4">
    <name type="scientific">Lacrimispora sphenoides JCM 1415</name>
    <dbReference type="NCBI Taxonomy" id="1297793"/>
    <lineage>
        <taxon>Bacteria</taxon>
        <taxon>Bacillati</taxon>
        <taxon>Bacillota</taxon>
        <taxon>Clostridia</taxon>
        <taxon>Lachnospirales</taxon>
        <taxon>Lachnospiraceae</taxon>
        <taxon>Lacrimispora</taxon>
    </lineage>
</organism>
<sequence length="442" mass="51062">MQLLEIVLMLIIYDIYYFSYFKHMFPAKRDHLFFYAAAVFINISITLPAYLFLDHRIAVFFIMGSIMLGLILLFRVNRVQIIYAGSVYMFSIYSSRGIVCSIYSMVLHTSIQDVLQNDKYYNAVTALTVLLSILSIMFVRKIIVPDNKARHAFNNNEQLGFTVVCLISQLFFLMFINDGRFYNEIKSTWYSALYFGASIISKLCMQFVFHHTAKVVELLEYELHTRKLQEQLSRQMRHYQAYRKFTESYRIFRHDYKNMMTSVKVLMNNNEYEKAARMLDDIQDTMQREVLIHKTYSDNILLDAILQDAANACGEKSIRFSAHALLPKDVRMSELDIVRIFSNTIDNAIEACSKISDKERFIEIAGAGSREWATIEIANSFNGELSLSGGEPATTKEDKDIHGFGLRIIKDTVEGLGGLVITDPDQEKRIFKIRICIPRSSS</sequence>
<dbReference type="SUPFAM" id="SSF55874">
    <property type="entry name" value="ATPase domain of HSP90 chaperone/DNA topoisomerase II/histidine kinase"/>
    <property type="match status" value="1"/>
</dbReference>
<dbReference type="Proteomes" id="UP000198970">
    <property type="component" value="Chromosome I"/>
</dbReference>
<evidence type="ECO:0000313" key="4">
    <source>
        <dbReference type="Proteomes" id="UP000198970"/>
    </source>
</evidence>
<dbReference type="PANTHER" id="PTHR40448">
    <property type="entry name" value="TWO-COMPONENT SENSOR HISTIDINE KINASE"/>
    <property type="match status" value="1"/>
</dbReference>
<evidence type="ECO:0000259" key="2">
    <source>
        <dbReference type="Pfam" id="PF14501"/>
    </source>
</evidence>
<dbReference type="InterPro" id="IPR036890">
    <property type="entry name" value="HATPase_C_sf"/>
</dbReference>
<keyword evidence="1" id="KW-0812">Transmembrane</keyword>
<dbReference type="Pfam" id="PF14501">
    <property type="entry name" value="HATPase_c_5"/>
    <property type="match status" value="1"/>
</dbReference>
<feature type="transmembrane region" description="Helical" evidence="1">
    <location>
        <begin position="57"/>
        <end position="74"/>
    </location>
</feature>
<feature type="domain" description="Sensor histidine kinase NatK-like C-terminal" evidence="2">
    <location>
        <begin position="333"/>
        <end position="435"/>
    </location>
</feature>
<dbReference type="EMBL" id="LT630003">
    <property type="protein sequence ID" value="SET64663.1"/>
    <property type="molecule type" value="Genomic_DNA"/>
</dbReference>
<name>A0ABY1C4F4_9FIRM</name>
<dbReference type="CDD" id="cd16935">
    <property type="entry name" value="HATPase_AgrC-ComD-like"/>
    <property type="match status" value="1"/>
</dbReference>
<evidence type="ECO:0000256" key="1">
    <source>
        <dbReference type="SAM" id="Phobius"/>
    </source>
</evidence>
<feature type="transmembrane region" description="Helical" evidence="1">
    <location>
        <begin position="6"/>
        <end position="25"/>
    </location>
</feature>
<feature type="transmembrane region" description="Helical" evidence="1">
    <location>
        <begin position="120"/>
        <end position="139"/>
    </location>
</feature>
<gene>
    <name evidence="3" type="ORF">SAMN02745906_0864</name>
</gene>
<evidence type="ECO:0000313" key="3">
    <source>
        <dbReference type="EMBL" id="SET64663.1"/>
    </source>
</evidence>
<keyword evidence="1" id="KW-1133">Transmembrane helix</keyword>
<feature type="transmembrane region" description="Helical" evidence="1">
    <location>
        <begin position="159"/>
        <end position="176"/>
    </location>
</feature>
<reference evidence="3 4" key="1">
    <citation type="submission" date="2016-10" db="EMBL/GenBank/DDBJ databases">
        <authorList>
            <person name="Varghese N."/>
            <person name="Submissions S."/>
        </authorList>
    </citation>
    <scope>NUCLEOTIDE SEQUENCE [LARGE SCALE GENOMIC DNA]</scope>
    <source>
        <strain evidence="3 4">ATCC 19403</strain>
    </source>
</reference>
<feature type="transmembrane region" description="Helical" evidence="1">
    <location>
        <begin position="32"/>
        <end position="51"/>
    </location>
</feature>
<dbReference type="Gene3D" id="3.30.565.10">
    <property type="entry name" value="Histidine kinase-like ATPase, C-terminal domain"/>
    <property type="match status" value="1"/>
</dbReference>